<evidence type="ECO:0000313" key="2">
    <source>
        <dbReference type="Proteomes" id="UP000317422"/>
    </source>
</evidence>
<dbReference type="Proteomes" id="UP000317422">
    <property type="component" value="Unassembled WGS sequence"/>
</dbReference>
<dbReference type="EMBL" id="VFQC01000001">
    <property type="protein sequence ID" value="TQN30613.1"/>
    <property type="molecule type" value="Genomic_DNA"/>
</dbReference>
<reference evidence="1 2" key="1">
    <citation type="submission" date="2019-06" db="EMBL/GenBank/DDBJ databases">
        <title>Sequencing the genomes of 1000 actinobacteria strains.</title>
        <authorList>
            <person name="Klenk H.-P."/>
        </authorList>
    </citation>
    <scope>NUCLEOTIDE SEQUENCE [LARGE SCALE GENOMIC DNA]</scope>
    <source>
        <strain evidence="1 2">DSM 45015</strain>
    </source>
</reference>
<accession>A0A543NFJ7</accession>
<dbReference type="OrthoDB" id="3543585at2"/>
<evidence type="ECO:0000313" key="1">
    <source>
        <dbReference type="EMBL" id="TQN30613.1"/>
    </source>
</evidence>
<organism evidence="1 2">
    <name type="scientific">Haloactinospora alba</name>
    <dbReference type="NCBI Taxonomy" id="405555"/>
    <lineage>
        <taxon>Bacteria</taxon>
        <taxon>Bacillati</taxon>
        <taxon>Actinomycetota</taxon>
        <taxon>Actinomycetes</taxon>
        <taxon>Streptosporangiales</taxon>
        <taxon>Nocardiopsidaceae</taxon>
        <taxon>Haloactinospora</taxon>
    </lineage>
</organism>
<keyword evidence="2" id="KW-1185">Reference proteome</keyword>
<protein>
    <submittedName>
        <fullName evidence="1">Uncharacterized protein</fullName>
    </submittedName>
</protein>
<name>A0A543NFJ7_9ACTN</name>
<dbReference type="AlphaFoldDB" id="A0A543NFJ7"/>
<proteinExistence type="predicted"/>
<comment type="caution">
    <text evidence="1">The sequence shown here is derived from an EMBL/GenBank/DDBJ whole genome shotgun (WGS) entry which is preliminary data.</text>
</comment>
<dbReference type="RefSeq" id="WP_141921846.1">
    <property type="nucleotide sequence ID" value="NZ_VFQC01000001.1"/>
</dbReference>
<sequence length="106" mass="10865">MALITTHTISTDGGAPTFGAADNADTAETGSTNVLVVKNASASSVDVTIAGQGTLASGADYPDRVYTVAASEEAWIPLLSVYRNVDGEAELSYEATADVTRAVVRL</sequence>
<gene>
    <name evidence="1" type="ORF">FHX37_0495</name>
</gene>